<evidence type="ECO:0000256" key="8">
    <source>
        <dbReference type="PROSITE-ProRule" id="PRU00708"/>
    </source>
</evidence>
<dbReference type="FunFam" id="2.130.10.10:FF:000445">
    <property type="entry name" value="Regulatory-associated protein of TOR 1"/>
    <property type="match status" value="1"/>
</dbReference>
<dbReference type="CDD" id="cd19907">
    <property type="entry name" value="DSRM_AtDRB-like_rpt1"/>
    <property type="match status" value="1"/>
</dbReference>
<dbReference type="GO" id="GO:0010506">
    <property type="term" value="P:regulation of autophagy"/>
    <property type="evidence" value="ECO:0007669"/>
    <property type="project" value="TreeGrafter"/>
</dbReference>
<dbReference type="HOGENOM" id="CLU_233748_0_0_1"/>
<name>B8BNV7_ORYSI</name>
<feature type="compositionally biased region" description="Low complexity" evidence="9">
    <location>
        <begin position="751"/>
        <end position="764"/>
    </location>
</feature>
<feature type="region of interest" description="Disordered" evidence="9">
    <location>
        <begin position="17"/>
        <end position="64"/>
    </location>
</feature>
<dbReference type="EMBL" id="CM000137">
    <property type="protein sequence ID" value="EEC68714.1"/>
    <property type="molecule type" value="Genomic_DNA"/>
</dbReference>
<dbReference type="InterPro" id="IPR044451">
    <property type="entry name" value="AtDRB-like_DSRM_2"/>
</dbReference>
<evidence type="ECO:0000313" key="12">
    <source>
        <dbReference type="Proteomes" id="UP000007015"/>
    </source>
</evidence>
<dbReference type="SUPFAM" id="SSF48371">
    <property type="entry name" value="ARM repeat"/>
    <property type="match status" value="1"/>
</dbReference>
<dbReference type="InterPro" id="IPR014720">
    <property type="entry name" value="dsRBD_dom"/>
</dbReference>
<dbReference type="InterPro" id="IPR036322">
    <property type="entry name" value="WD40_repeat_dom_sf"/>
</dbReference>
<dbReference type="Pfam" id="PF00400">
    <property type="entry name" value="WD40"/>
    <property type="match status" value="1"/>
</dbReference>
<gene>
    <name evidence="11" type="ORF">OsI_37196</name>
</gene>
<dbReference type="Pfam" id="PF14538">
    <property type="entry name" value="Raptor_N"/>
    <property type="match status" value="1"/>
</dbReference>
<feature type="region of interest" description="Disordered" evidence="9">
    <location>
        <begin position="727"/>
        <end position="764"/>
    </location>
</feature>
<dbReference type="Pfam" id="PF01535">
    <property type="entry name" value="PPR"/>
    <property type="match status" value="1"/>
</dbReference>
<evidence type="ECO:0000256" key="1">
    <source>
        <dbReference type="ARBA" id="ARBA00009257"/>
    </source>
</evidence>
<dbReference type="InterPro" id="IPR011989">
    <property type="entry name" value="ARM-like"/>
</dbReference>
<proteinExistence type="inferred from homology"/>
<dbReference type="CDD" id="cd19908">
    <property type="entry name" value="DSRM_AtDRB-like_rpt2"/>
    <property type="match status" value="1"/>
</dbReference>
<evidence type="ECO:0000256" key="7">
    <source>
        <dbReference type="PROSITE-ProRule" id="PRU00266"/>
    </source>
</evidence>
<dbReference type="Gene3D" id="3.30.160.20">
    <property type="match status" value="2"/>
</dbReference>
<dbReference type="PANTHER" id="PTHR12848">
    <property type="entry name" value="REGULATORY-ASSOCIATED PROTEIN OF MTOR"/>
    <property type="match status" value="1"/>
</dbReference>
<dbReference type="InterPro" id="IPR011990">
    <property type="entry name" value="TPR-like_helical_dom_sf"/>
</dbReference>
<dbReference type="SUPFAM" id="SSF54768">
    <property type="entry name" value="dsRNA-binding domain-like"/>
    <property type="match status" value="2"/>
</dbReference>
<feature type="compositionally biased region" description="Polar residues" evidence="9">
    <location>
        <begin position="727"/>
        <end position="750"/>
    </location>
</feature>
<dbReference type="PANTHER" id="PTHR12848:SF16">
    <property type="entry name" value="REGULATORY-ASSOCIATED PROTEIN OF MTOR"/>
    <property type="match status" value="1"/>
</dbReference>
<dbReference type="FunFam" id="3.30.160.20:FF:000048">
    <property type="entry name" value="Double-stranded RNA-binding protein 1"/>
    <property type="match status" value="1"/>
</dbReference>
<dbReference type="SMART" id="SM00320">
    <property type="entry name" value="WD40"/>
    <property type="match status" value="4"/>
</dbReference>
<evidence type="ECO:0000259" key="10">
    <source>
        <dbReference type="PROSITE" id="PS50137"/>
    </source>
</evidence>
<dbReference type="GO" id="GO:0003725">
    <property type="term" value="F:double-stranded RNA binding"/>
    <property type="evidence" value="ECO:0007669"/>
    <property type="project" value="InterPro"/>
</dbReference>
<dbReference type="GO" id="GO:0031929">
    <property type="term" value="P:TOR signaling"/>
    <property type="evidence" value="ECO:0007669"/>
    <property type="project" value="InterPro"/>
</dbReference>
<sequence length="2010" mass="219903">MALGDLMASRLVHSSSSSAAPSAALPNHHTNHLVDDHLPVENGPDPRRDVPDEEPPPPPPPQVALLPQVVVLCEQRHEGFDEAAAAAAGPSTSGPVSKWRPKDRMKTGCVALVLCLNISVDPPDVIKISPCARKECWIDPFSMAPPKALETIGKTLHSQYERWQPKARYKLQLDPTLEEVKKLCNTCRKFARTERVLFHYNGHGVPKPTANGEIWVFNKSYTQYIPLPITDLDSWLKTPSIYVFDCSAAGMIVKAFLERLDWSSSSSASSSKDCILLAACEAHQTLPQSAEFPADVFTACLTTPIKMALHWFCNRSLLRDSMEHNLIDQIPGRQNDRKTLLGELNWIFTAITDTIAWNVLPHDLFQRLFRQDLLVASLFRNFLLAERIMRDAWDMAAEICLSKLPQLIADPNAEFQVLLSQSHRFRALVLLGRFLDMGPWAVDLALSVGIFPYVLKLLQTSAMELRQILVFIWTKILSLDKSCQVDLVKDGGHAYFIRFLDSLDAYPEQRAMAAFVLAVIVDGHRIGQEACANAGLIDVCLRHLQPENPNDAQTEPLLLQWLCLCLGKLWEDFPEAQLLGLQSNAPEIVICLLSEPQPEVRASAVFALGNLVDIGSPSLNGADNDSDDDEKVRAEINVVRSLLQISSDGSPLVRSEVAIALTRFAMGHNKHIKSVAAEYWKPQTNSLLKSLPSLANINSSNVYSPSSLIQGSSGLASHIGPVLRVGSDNSATARDGRISTSSPIATNSIMHGSPQSDDSSQHSDSGILLRENASNGGLNYSRSRPIDNGIYSQFIATMCNVAKDPYPRIASIGKRALSLIGVEQVSMRNSRLSNGGAHPGETSVPPSSNFGMARSSSWFDMNSGNFSIAFRTPPVSPPQHDYLTGLRRVCSMEFRPHVLNSPDGLADPLLSSSAAPSNMGLDILPQSLIYRWSCGHFSRPLLTGSDDNEEANARREERERIAMDCIAKCQRSCDGNVRIWRNYTQKGGQKLVTAFSSVQGYRSAGRSIVFDWQQQSGYLYASGDMSSILVWDLDKEQVNTIQSTADSGISALSASQVRCGQFAAGFLDASVRIFDVRTPDRLVYTARPHAPRSEKVVGIGFQPGFDPYKIVSASQAGDIQFLDVRRASEPYLTIEAHRGSLTALAVHRHAPVIASGSAKQMIKVFSLEGEQLTIIRYQPSFMGQRIGSVNCLSFHRYKSLLAAGAGDNALVSIYAEDNYQTNQWPLDVLDLLLEDRENAGGSLTFAEIVLGRNSNEDILAVGVENCYVFKSRLQEYAQKTGLQTPEYHTFKEGPSHEPVFKSTVVINNTSYDSLPGFFNRKAAEQSAAEVALMEIVKSIPANANIPAVQETGLCNTGSQQLNLREMHREADHHHHLLATLARHRRLAATATLFSSTLRTARALNSLLAAICSSPAFLRFAPKVLLLAAPSVSPDATTFHILTSTLCQAHRPAAAADLLCCMPSLLLDPDPASCRAVLSSLCQYASAQDAVAFLDKMCHWGISPSRSDYHAVFDALLQEGKVVEAYEVMKNKMGSNRVAPALAYFKLTMQAFSKCLEFDSVEEVFDEMLLRGLVPDVDVYNVYIGALCRKGDLARARQMMTCMEHAGCPPDVRTFGVVVAGCMSAGDMGTVRELVQEATRRGLQWDPPALSELIGLLQAGGGATQAQELLLEPLFVHDAPVLGQLIGALCKQGLLGPATVQETGLCKNLLQEYAQKMNYAIPSYICTKSASGLAPFICTVEIGGIQYIGAAARTKKDAEIKAARTALLAIQGQSEGSANGATKYIVVPGKRVGKEVEKRPIETPKPLKVKKGGFKKKWNKRKFMKKDGQAVDVEKDEARVAGDARDSDVLMQPTVITQEASCGTLFLQPCEEAKRVEAEPPRDIEMVQPDKENQHSDAALVQPDDEARVEQEPSRDISVVQPNEEATSGKQEPSIDAAILQPKEEASSVKQEPFIDTAMLQACKEAGSVELGPARDTVISQLNEQDRAVKQEPAGDIVVPQPDVHARVVKE</sequence>
<dbReference type="InterPro" id="IPR015943">
    <property type="entry name" value="WD40/YVTN_repeat-like_dom_sf"/>
</dbReference>
<keyword evidence="12" id="KW-1185">Reference proteome</keyword>
<dbReference type="Proteomes" id="UP000007015">
    <property type="component" value="Chromosome 12"/>
</dbReference>
<dbReference type="STRING" id="39946.B8BNV7"/>
<evidence type="ECO:0000256" key="9">
    <source>
        <dbReference type="SAM" id="MobiDB-lite"/>
    </source>
</evidence>
<evidence type="ECO:0000256" key="5">
    <source>
        <dbReference type="ARBA" id="ARBA00022946"/>
    </source>
</evidence>
<feature type="repeat" description="PPR" evidence="8">
    <location>
        <begin position="1469"/>
        <end position="1503"/>
    </location>
</feature>
<dbReference type="GO" id="GO:0005737">
    <property type="term" value="C:cytoplasm"/>
    <property type="evidence" value="ECO:0007669"/>
    <property type="project" value="TreeGrafter"/>
</dbReference>
<dbReference type="Gramene" id="BGIOSGA036778-TA">
    <property type="protein sequence ID" value="BGIOSGA036778-PA"/>
    <property type="gene ID" value="BGIOSGA036778"/>
</dbReference>
<evidence type="ECO:0000256" key="3">
    <source>
        <dbReference type="ARBA" id="ARBA00022737"/>
    </source>
</evidence>
<feature type="compositionally biased region" description="Basic and acidic residues" evidence="9">
    <location>
        <begin position="1873"/>
        <end position="1894"/>
    </location>
</feature>
<feature type="repeat" description="PPR" evidence="8">
    <location>
        <begin position="1575"/>
        <end position="1609"/>
    </location>
</feature>
<evidence type="ECO:0000256" key="4">
    <source>
        <dbReference type="ARBA" id="ARBA00022884"/>
    </source>
</evidence>
<dbReference type="Gene3D" id="1.25.10.10">
    <property type="entry name" value="Leucine-rich Repeat Variant"/>
    <property type="match status" value="1"/>
</dbReference>
<dbReference type="PROSITE" id="PS51375">
    <property type="entry name" value="PPR"/>
    <property type="match status" value="2"/>
</dbReference>
<keyword evidence="2" id="KW-0853">WD repeat</keyword>
<keyword evidence="5" id="KW-0809">Transit peptide</keyword>
<dbReference type="GO" id="GO:0071230">
    <property type="term" value="P:cellular response to amino acid stimulus"/>
    <property type="evidence" value="ECO:0007669"/>
    <property type="project" value="TreeGrafter"/>
</dbReference>
<dbReference type="GO" id="GO:0009267">
    <property type="term" value="P:cellular response to starvation"/>
    <property type="evidence" value="ECO:0007669"/>
    <property type="project" value="TreeGrafter"/>
</dbReference>
<dbReference type="PRINTS" id="PR01547">
    <property type="entry name" value="YEAST176DUF"/>
</dbReference>
<comment type="similarity">
    <text evidence="1">Belongs to the WD repeat RAPTOR family.</text>
</comment>
<dbReference type="GO" id="GO:0031931">
    <property type="term" value="C:TORC1 complex"/>
    <property type="evidence" value="ECO:0007669"/>
    <property type="project" value="InterPro"/>
</dbReference>
<keyword evidence="3" id="KW-0677">Repeat</keyword>
<dbReference type="InterPro" id="IPR004083">
    <property type="entry name" value="Raptor"/>
</dbReference>
<feature type="compositionally biased region" description="Polar residues" evidence="9">
    <location>
        <begin position="1919"/>
        <end position="1930"/>
    </location>
</feature>
<comment type="function">
    <text evidence="6">Binds double-stranded RNA.</text>
</comment>
<dbReference type="InterPro" id="IPR016024">
    <property type="entry name" value="ARM-type_fold"/>
</dbReference>
<dbReference type="GO" id="GO:0030307">
    <property type="term" value="P:positive regulation of cell growth"/>
    <property type="evidence" value="ECO:0007669"/>
    <property type="project" value="TreeGrafter"/>
</dbReference>
<accession>B8BNV7</accession>
<dbReference type="Pfam" id="PF00035">
    <property type="entry name" value="dsrm"/>
    <property type="match status" value="2"/>
</dbReference>
<dbReference type="InterPro" id="IPR029347">
    <property type="entry name" value="Raptor_N"/>
</dbReference>
<reference evidence="11 12" key="1">
    <citation type="journal article" date="2005" name="PLoS Biol.">
        <title>The genomes of Oryza sativa: a history of duplications.</title>
        <authorList>
            <person name="Yu J."/>
            <person name="Wang J."/>
            <person name="Lin W."/>
            <person name="Li S."/>
            <person name="Li H."/>
            <person name="Zhou J."/>
            <person name="Ni P."/>
            <person name="Dong W."/>
            <person name="Hu S."/>
            <person name="Zeng C."/>
            <person name="Zhang J."/>
            <person name="Zhang Y."/>
            <person name="Li R."/>
            <person name="Xu Z."/>
            <person name="Li S."/>
            <person name="Li X."/>
            <person name="Zheng H."/>
            <person name="Cong L."/>
            <person name="Lin L."/>
            <person name="Yin J."/>
            <person name="Geng J."/>
            <person name="Li G."/>
            <person name="Shi J."/>
            <person name="Liu J."/>
            <person name="Lv H."/>
            <person name="Li J."/>
            <person name="Wang J."/>
            <person name="Deng Y."/>
            <person name="Ran L."/>
            <person name="Shi X."/>
            <person name="Wang X."/>
            <person name="Wu Q."/>
            <person name="Li C."/>
            <person name="Ren X."/>
            <person name="Wang J."/>
            <person name="Wang X."/>
            <person name="Li D."/>
            <person name="Liu D."/>
            <person name="Zhang X."/>
            <person name="Ji Z."/>
            <person name="Zhao W."/>
            <person name="Sun Y."/>
            <person name="Zhang Z."/>
            <person name="Bao J."/>
            <person name="Han Y."/>
            <person name="Dong L."/>
            <person name="Ji J."/>
            <person name="Chen P."/>
            <person name="Wu S."/>
            <person name="Liu J."/>
            <person name="Xiao Y."/>
            <person name="Bu D."/>
            <person name="Tan J."/>
            <person name="Yang L."/>
            <person name="Ye C."/>
            <person name="Zhang J."/>
            <person name="Xu J."/>
            <person name="Zhou Y."/>
            <person name="Yu Y."/>
            <person name="Zhang B."/>
            <person name="Zhuang S."/>
            <person name="Wei H."/>
            <person name="Liu B."/>
            <person name="Lei M."/>
            <person name="Yu H."/>
            <person name="Li Y."/>
            <person name="Xu H."/>
            <person name="Wei S."/>
            <person name="He X."/>
            <person name="Fang L."/>
            <person name="Zhang Z."/>
            <person name="Zhang Y."/>
            <person name="Huang X."/>
            <person name="Su Z."/>
            <person name="Tong W."/>
            <person name="Li J."/>
            <person name="Tong Z."/>
            <person name="Li S."/>
            <person name="Ye J."/>
            <person name="Wang L."/>
            <person name="Fang L."/>
            <person name="Lei T."/>
            <person name="Chen C."/>
            <person name="Chen H."/>
            <person name="Xu Z."/>
            <person name="Li H."/>
            <person name="Huang H."/>
            <person name="Zhang F."/>
            <person name="Xu H."/>
            <person name="Li N."/>
            <person name="Zhao C."/>
            <person name="Li S."/>
            <person name="Dong L."/>
            <person name="Huang Y."/>
            <person name="Li L."/>
            <person name="Xi Y."/>
            <person name="Qi Q."/>
            <person name="Li W."/>
            <person name="Zhang B."/>
            <person name="Hu W."/>
            <person name="Zhang Y."/>
            <person name="Tian X."/>
            <person name="Jiao Y."/>
            <person name="Liang X."/>
            <person name="Jin J."/>
            <person name="Gao L."/>
            <person name="Zheng W."/>
            <person name="Hao B."/>
            <person name="Liu S."/>
            <person name="Wang W."/>
            <person name="Yuan L."/>
            <person name="Cao M."/>
            <person name="McDermott J."/>
            <person name="Samudrala R."/>
            <person name="Wang J."/>
            <person name="Wong G.K."/>
            <person name="Yang H."/>
        </authorList>
    </citation>
    <scope>NUCLEOTIDE SEQUENCE [LARGE SCALE GENOMIC DNA]</scope>
    <source>
        <strain evidence="12">cv. 93-11</strain>
    </source>
</reference>
<feature type="domain" description="DRBM" evidence="10">
    <location>
        <begin position="1268"/>
        <end position="1337"/>
    </location>
</feature>
<dbReference type="Gene3D" id="2.130.10.10">
    <property type="entry name" value="YVTN repeat-like/Quinoprotein amine dehydrogenase"/>
    <property type="match status" value="1"/>
</dbReference>
<dbReference type="Gene3D" id="1.25.40.10">
    <property type="entry name" value="Tetratricopeptide repeat domain"/>
    <property type="match status" value="2"/>
</dbReference>
<dbReference type="InterPro" id="IPR001680">
    <property type="entry name" value="WD40_rpt"/>
</dbReference>
<organism evidence="11 12">
    <name type="scientific">Oryza sativa subsp. indica</name>
    <name type="common">Rice</name>
    <dbReference type="NCBI Taxonomy" id="39946"/>
    <lineage>
        <taxon>Eukaryota</taxon>
        <taxon>Viridiplantae</taxon>
        <taxon>Streptophyta</taxon>
        <taxon>Embryophyta</taxon>
        <taxon>Tracheophyta</taxon>
        <taxon>Spermatophyta</taxon>
        <taxon>Magnoliopsida</taxon>
        <taxon>Liliopsida</taxon>
        <taxon>Poales</taxon>
        <taxon>Poaceae</taxon>
        <taxon>BOP clade</taxon>
        <taxon>Oryzoideae</taxon>
        <taxon>Oryzeae</taxon>
        <taxon>Oryzinae</taxon>
        <taxon>Oryza</taxon>
        <taxon>Oryza sativa</taxon>
    </lineage>
</organism>
<feature type="domain" description="DRBM" evidence="10">
    <location>
        <begin position="1704"/>
        <end position="1771"/>
    </location>
</feature>
<dbReference type="SMART" id="SM00358">
    <property type="entry name" value="DSRM"/>
    <property type="match status" value="2"/>
</dbReference>
<dbReference type="GO" id="GO:0030674">
    <property type="term" value="F:protein-macromolecule adaptor activity"/>
    <property type="evidence" value="ECO:0007669"/>
    <property type="project" value="TreeGrafter"/>
</dbReference>
<dbReference type="PROSITE" id="PS50137">
    <property type="entry name" value="DS_RBD"/>
    <property type="match status" value="2"/>
</dbReference>
<evidence type="ECO:0000256" key="6">
    <source>
        <dbReference type="ARBA" id="ARBA00037597"/>
    </source>
</evidence>
<dbReference type="NCBIfam" id="TIGR00756">
    <property type="entry name" value="PPR"/>
    <property type="match status" value="1"/>
</dbReference>
<dbReference type="SUPFAM" id="SSF50978">
    <property type="entry name" value="WD40 repeat-like"/>
    <property type="match status" value="1"/>
</dbReference>
<feature type="region of interest" description="Disordered" evidence="9">
    <location>
        <begin position="1873"/>
        <end position="1934"/>
    </location>
</feature>
<feature type="compositionally biased region" description="Basic and acidic residues" evidence="9">
    <location>
        <begin position="32"/>
        <end position="50"/>
    </location>
</feature>
<dbReference type="InterPro" id="IPR002885">
    <property type="entry name" value="PPR_rpt"/>
</dbReference>
<evidence type="ECO:0000256" key="2">
    <source>
        <dbReference type="ARBA" id="ARBA00022574"/>
    </source>
</evidence>
<evidence type="ECO:0000313" key="11">
    <source>
        <dbReference type="EMBL" id="EEC68714.1"/>
    </source>
</evidence>
<dbReference type="InterPro" id="IPR044450">
    <property type="entry name" value="AtDRB-like_DSRM_1"/>
</dbReference>
<protein>
    <recommendedName>
        <fullName evidence="10">DRBM domain-containing protein</fullName>
    </recommendedName>
</protein>
<keyword evidence="4 7" id="KW-0694">RNA-binding</keyword>
<dbReference type="FunFam" id="1.25.10.10:FF:000145">
    <property type="entry name" value="Regulatory-associated protein of TOR 1"/>
    <property type="match status" value="1"/>
</dbReference>
<dbReference type="Pfam" id="PF13041">
    <property type="entry name" value="PPR_2"/>
    <property type="match status" value="1"/>
</dbReference>
<dbReference type="SMART" id="SM01302">
    <property type="entry name" value="Raptor_N"/>
    <property type="match status" value="1"/>
</dbReference>
<dbReference type="OMA" id="XESGVEN"/>
<feature type="compositionally biased region" description="Basic and acidic residues" evidence="9">
    <location>
        <begin position="1904"/>
        <end position="1914"/>
    </location>
</feature>
<dbReference type="FunFam" id="3.30.160.20:FF:000047">
    <property type="entry name" value="double-stranded RNA-binding protein 1"/>
    <property type="match status" value="1"/>
</dbReference>